<dbReference type="GO" id="GO:0046872">
    <property type="term" value="F:metal ion binding"/>
    <property type="evidence" value="ECO:0007669"/>
    <property type="project" value="UniProtKB-KW"/>
</dbReference>
<sequence length="518" mass="57695">MRSFYVETNPASQRDVHSFAFVVRALLKLEARFKKFEDMHTRFISHEDGPSNDLNVDEIWISLVREARQICRESATAGSDPDVLSIYHGPAGYAIFSRLVASFSDLGPPLDRVGRANLQENLQQIDRTCLPNIVHSLTAAGWRPKSLGKLSFLETPVGIATEVLIDQMKNPESSNSYKQEDLSVCTEVLQRALRTQADEPDEDEDDGCEVLYGQAGLLYALLRLRASSAGANQEIKINLDSFVNESTIASVIRSIITRGRFGASHYASNVSRRSAVPSLMWSWHHKRYLGASHGVAGILHVLLMCPLDTIAPYIPDILQTIEWLITYQDNEGNWPTSLKQRYSQKNDLVQWCHGAPGMLILFATLIRRAIRNPEVFPLTTPFLNSLSEAIQRGANIVYQKGLLRKGVGLCHGVGGSVYALLAASDAMGMWKQYESSKVYFLRAIHLAHLATSYSQLTQAGEMTTPDKPWSLYGGLAGMCCAWAEVYDRLGTTGRNLNQLDFSWCRLRSGMPGFDDLSE</sequence>
<dbReference type="InterPro" id="IPR007822">
    <property type="entry name" value="LANC-like"/>
</dbReference>
<dbReference type="SMART" id="SM01260">
    <property type="entry name" value="LANC_like"/>
    <property type="match status" value="1"/>
</dbReference>
<proteinExistence type="predicted"/>
<dbReference type="PANTHER" id="PTHR12736:SF7">
    <property type="entry name" value="LANC-LIKE PROTEIN 3"/>
    <property type="match status" value="1"/>
</dbReference>
<dbReference type="GO" id="GO:0005886">
    <property type="term" value="C:plasma membrane"/>
    <property type="evidence" value="ECO:0007669"/>
    <property type="project" value="TreeGrafter"/>
</dbReference>
<gene>
    <name evidence="2" type="ORF">F5878DRAFT_205789</name>
</gene>
<keyword evidence="1" id="KW-0862">Zinc</keyword>
<dbReference type="Proteomes" id="UP001163846">
    <property type="component" value="Unassembled WGS sequence"/>
</dbReference>
<dbReference type="SUPFAM" id="SSF158745">
    <property type="entry name" value="LanC-like"/>
    <property type="match status" value="1"/>
</dbReference>
<dbReference type="InterPro" id="IPR012341">
    <property type="entry name" value="6hp_glycosidase-like_sf"/>
</dbReference>
<evidence type="ECO:0000256" key="1">
    <source>
        <dbReference type="PIRSR" id="PIRSR607822-1"/>
    </source>
</evidence>
<feature type="binding site" evidence="1">
    <location>
        <position position="410"/>
    </location>
    <ligand>
        <name>Zn(2+)</name>
        <dbReference type="ChEBI" id="CHEBI:29105"/>
    </ligand>
</feature>
<dbReference type="PRINTS" id="PR01950">
    <property type="entry name" value="LANCSUPER"/>
</dbReference>
<dbReference type="GO" id="GO:0005975">
    <property type="term" value="P:carbohydrate metabolic process"/>
    <property type="evidence" value="ECO:0007669"/>
    <property type="project" value="InterPro"/>
</dbReference>
<evidence type="ECO:0000313" key="2">
    <source>
        <dbReference type="EMBL" id="KAJ3845376.1"/>
    </source>
</evidence>
<dbReference type="CDD" id="cd04794">
    <property type="entry name" value="euk_LANCL"/>
    <property type="match status" value="1"/>
</dbReference>
<organism evidence="2 3">
    <name type="scientific">Lentinula raphanica</name>
    <dbReference type="NCBI Taxonomy" id="153919"/>
    <lineage>
        <taxon>Eukaryota</taxon>
        <taxon>Fungi</taxon>
        <taxon>Dikarya</taxon>
        <taxon>Basidiomycota</taxon>
        <taxon>Agaricomycotina</taxon>
        <taxon>Agaricomycetes</taxon>
        <taxon>Agaricomycetidae</taxon>
        <taxon>Agaricales</taxon>
        <taxon>Marasmiineae</taxon>
        <taxon>Omphalotaceae</taxon>
        <taxon>Lentinula</taxon>
    </lineage>
</organism>
<dbReference type="GO" id="GO:0031179">
    <property type="term" value="P:peptide modification"/>
    <property type="evidence" value="ECO:0007669"/>
    <property type="project" value="InterPro"/>
</dbReference>
<reference evidence="2" key="1">
    <citation type="submission" date="2022-08" db="EMBL/GenBank/DDBJ databases">
        <authorList>
            <consortium name="DOE Joint Genome Institute"/>
            <person name="Min B."/>
            <person name="Riley R."/>
            <person name="Sierra-Patev S."/>
            <person name="Naranjo-Ortiz M."/>
            <person name="Looney B."/>
            <person name="Konkel Z."/>
            <person name="Slot J.C."/>
            <person name="Sakamoto Y."/>
            <person name="Steenwyk J.L."/>
            <person name="Rokas A."/>
            <person name="Carro J."/>
            <person name="Camarero S."/>
            <person name="Ferreira P."/>
            <person name="Molpeceres G."/>
            <person name="Ruiz-Duenas F.J."/>
            <person name="Serrano A."/>
            <person name="Henrissat B."/>
            <person name="Drula E."/>
            <person name="Hughes K.W."/>
            <person name="Mata J.L."/>
            <person name="Ishikawa N.K."/>
            <person name="Vargas-Isla R."/>
            <person name="Ushijima S."/>
            <person name="Smith C.A."/>
            <person name="Ahrendt S."/>
            <person name="Andreopoulos W."/>
            <person name="He G."/>
            <person name="Labutti K."/>
            <person name="Lipzen A."/>
            <person name="Ng V."/>
            <person name="Sandor L."/>
            <person name="Barry K."/>
            <person name="Martinez A.T."/>
            <person name="Xiao Y."/>
            <person name="Gibbons J.G."/>
            <person name="Terashima K."/>
            <person name="Hibbett D.S."/>
            <person name="Grigoriev I.V."/>
        </authorList>
    </citation>
    <scope>NUCLEOTIDE SEQUENCE</scope>
    <source>
        <strain evidence="2">TFB9207</strain>
    </source>
</reference>
<dbReference type="AlphaFoldDB" id="A0AA38PMT9"/>
<dbReference type="Pfam" id="PF05147">
    <property type="entry name" value="LANC_like"/>
    <property type="match status" value="1"/>
</dbReference>
<protein>
    <recommendedName>
        <fullName evidence="4">Lanthionine synthetase C family protein</fullName>
    </recommendedName>
</protein>
<dbReference type="PANTHER" id="PTHR12736">
    <property type="entry name" value="LANC-LIKE PROTEIN"/>
    <property type="match status" value="1"/>
</dbReference>
<name>A0AA38PMT9_9AGAR</name>
<feature type="binding site" evidence="1">
    <location>
        <position position="352"/>
    </location>
    <ligand>
        <name>Zn(2+)</name>
        <dbReference type="ChEBI" id="CHEBI:29105"/>
    </ligand>
</feature>
<dbReference type="Gene3D" id="1.50.10.10">
    <property type="match status" value="1"/>
</dbReference>
<evidence type="ECO:0008006" key="4">
    <source>
        <dbReference type="Google" id="ProtNLM"/>
    </source>
</evidence>
<comment type="caution">
    <text evidence="2">The sequence shown here is derived from an EMBL/GenBank/DDBJ whole genome shotgun (WGS) entry which is preliminary data.</text>
</comment>
<accession>A0AA38PMT9</accession>
<dbReference type="EMBL" id="MU805937">
    <property type="protein sequence ID" value="KAJ3845376.1"/>
    <property type="molecule type" value="Genomic_DNA"/>
</dbReference>
<evidence type="ECO:0000313" key="3">
    <source>
        <dbReference type="Proteomes" id="UP001163846"/>
    </source>
</evidence>
<keyword evidence="3" id="KW-1185">Reference proteome</keyword>
<feature type="binding site" evidence="1">
    <location>
        <position position="411"/>
    </location>
    <ligand>
        <name>Zn(2+)</name>
        <dbReference type="ChEBI" id="CHEBI:29105"/>
    </ligand>
</feature>
<keyword evidence="1" id="KW-0479">Metal-binding</keyword>